<feature type="compositionally biased region" description="Polar residues" evidence="1">
    <location>
        <begin position="75"/>
        <end position="84"/>
    </location>
</feature>
<dbReference type="OrthoDB" id="5421637at2759"/>
<gene>
    <name evidence="3" type="ORF">FRX48_08850</name>
</gene>
<feature type="signal peptide" evidence="2">
    <location>
        <begin position="1"/>
        <end position="19"/>
    </location>
</feature>
<keyword evidence="2" id="KW-0732">Signal</keyword>
<reference evidence="3 4" key="1">
    <citation type="submission" date="2019-09" db="EMBL/GenBank/DDBJ databases">
        <title>The hologenome of the rock-dwelling lichen Lasallia pustulata.</title>
        <authorList>
            <person name="Greshake Tzovaras B."/>
            <person name="Segers F."/>
            <person name="Bicker A."/>
            <person name="Dal Grande F."/>
            <person name="Otte J."/>
            <person name="Hankeln T."/>
            <person name="Schmitt I."/>
            <person name="Ebersberger I."/>
        </authorList>
    </citation>
    <scope>NUCLEOTIDE SEQUENCE [LARGE SCALE GENOMIC DNA]</scope>
    <source>
        <strain evidence="3">A1-1</strain>
    </source>
</reference>
<dbReference type="Proteomes" id="UP000324767">
    <property type="component" value="Unassembled WGS sequence"/>
</dbReference>
<feature type="region of interest" description="Disordered" evidence="1">
    <location>
        <begin position="70"/>
        <end position="107"/>
    </location>
</feature>
<protein>
    <submittedName>
        <fullName evidence="3">Uncharacterized protein</fullName>
    </submittedName>
</protein>
<sequence>MEHSYISALLLAAAGAVLAQNKSSTPAACNAGFYPGTNTVLDTVPYPYPQVPSIIDNFRDITWNSIPSDAVSLDGTDSTIGTQARRQPVRRDRRCQALQSGQHHHLQ</sequence>
<evidence type="ECO:0000256" key="2">
    <source>
        <dbReference type="SAM" id="SignalP"/>
    </source>
</evidence>
<accession>A0A5M8PF10</accession>
<organism evidence="3 4">
    <name type="scientific">Lasallia pustulata</name>
    <dbReference type="NCBI Taxonomy" id="136370"/>
    <lineage>
        <taxon>Eukaryota</taxon>
        <taxon>Fungi</taxon>
        <taxon>Dikarya</taxon>
        <taxon>Ascomycota</taxon>
        <taxon>Pezizomycotina</taxon>
        <taxon>Lecanoromycetes</taxon>
        <taxon>OSLEUM clade</taxon>
        <taxon>Umbilicariomycetidae</taxon>
        <taxon>Umbilicariales</taxon>
        <taxon>Umbilicariaceae</taxon>
        <taxon>Lasallia</taxon>
    </lineage>
</organism>
<comment type="caution">
    <text evidence="3">The sequence shown here is derived from an EMBL/GenBank/DDBJ whole genome shotgun (WGS) entry which is preliminary data.</text>
</comment>
<feature type="chain" id="PRO_5024302648" evidence="2">
    <location>
        <begin position="20"/>
        <end position="107"/>
    </location>
</feature>
<evidence type="ECO:0000256" key="1">
    <source>
        <dbReference type="SAM" id="MobiDB-lite"/>
    </source>
</evidence>
<evidence type="ECO:0000313" key="4">
    <source>
        <dbReference type="Proteomes" id="UP000324767"/>
    </source>
</evidence>
<proteinExistence type="predicted"/>
<name>A0A5M8PF10_9LECA</name>
<dbReference type="AlphaFoldDB" id="A0A5M8PF10"/>
<dbReference type="EMBL" id="VXIT01000018">
    <property type="protein sequence ID" value="KAA6407302.1"/>
    <property type="molecule type" value="Genomic_DNA"/>
</dbReference>
<evidence type="ECO:0000313" key="3">
    <source>
        <dbReference type="EMBL" id="KAA6407302.1"/>
    </source>
</evidence>